<feature type="domain" description="DUF6894" evidence="1">
    <location>
        <begin position="3"/>
        <end position="71"/>
    </location>
</feature>
<gene>
    <name evidence="2" type="ORF">OCOJLMKI_3585</name>
</gene>
<dbReference type="Proteomes" id="UP001055125">
    <property type="component" value="Unassembled WGS sequence"/>
</dbReference>
<evidence type="ECO:0000259" key="1">
    <source>
        <dbReference type="Pfam" id="PF21834"/>
    </source>
</evidence>
<reference evidence="2" key="2">
    <citation type="submission" date="2021-08" db="EMBL/GenBank/DDBJ databases">
        <authorList>
            <person name="Tani A."/>
            <person name="Ola A."/>
            <person name="Ogura Y."/>
            <person name="Katsura K."/>
            <person name="Hayashi T."/>
        </authorList>
    </citation>
    <scope>NUCLEOTIDE SEQUENCE</scope>
    <source>
        <strain evidence="2">DSM 19015</strain>
    </source>
</reference>
<dbReference type="EMBL" id="BPQP01000059">
    <property type="protein sequence ID" value="GJD96364.1"/>
    <property type="molecule type" value="Genomic_DNA"/>
</dbReference>
<dbReference type="RefSeq" id="WP_238245469.1">
    <property type="nucleotide sequence ID" value="NZ_BPQP01000059.1"/>
</dbReference>
<proteinExistence type="predicted"/>
<organism evidence="2 3">
    <name type="scientific">Methylobacterium iners</name>
    <dbReference type="NCBI Taxonomy" id="418707"/>
    <lineage>
        <taxon>Bacteria</taxon>
        <taxon>Pseudomonadati</taxon>
        <taxon>Pseudomonadota</taxon>
        <taxon>Alphaproteobacteria</taxon>
        <taxon>Hyphomicrobiales</taxon>
        <taxon>Methylobacteriaceae</taxon>
        <taxon>Methylobacterium</taxon>
    </lineage>
</organism>
<name>A0ABQ4S1K5_9HYPH</name>
<sequence length="85" mass="9206">MPLYFFNTHIDGDVIPDQDGMELRDAVQALEVARDTVQAMMQDPTNQITLLAAALVVTKEAGGVVGEFPFADAFKLLPRAAGSER</sequence>
<dbReference type="Pfam" id="PF21834">
    <property type="entry name" value="DUF6894"/>
    <property type="match status" value="1"/>
</dbReference>
<reference evidence="2" key="1">
    <citation type="journal article" date="2021" name="Front. Microbiol.">
        <title>Comprehensive Comparative Genomics and Phenotyping of Methylobacterium Species.</title>
        <authorList>
            <person name="Alessa O."/>
            <person name="Ogura Y."/>
            <person name="Fujitani Y."/>
            <person name="Takami H."/>
            <person name="Hayashi T."/>
            <person name="Sahin N."/>
            <person name="Tani A."/>
        </authorList>
    </citation>
    <scope>NUCLEOTIDE SEQUENCE</scope>
    <source>
        <strain evidence="2">DSM 19015</strain>
    </source>
</reference>
<evidence type="ECO:0000313" key="2">
    <source>
        <dbReference type="EMBL" id="GJD96364.1"/>
    </source>
</evidence>
<dbReference type="InterPro" id="IPR054189">
    <property type="entry name" value="DUF6894"/>
</dbReference>
<protein>
    <recommendedName>
        <fullName evidence="1">DUF6894 domain-containing protein</fullName>
    </recommendedName>
</protein>
<comment type="caution">
    <text evidence="2">The sequence shown here is derived from an EMBL/GenBank/DDBJ whole genome shotgun (WGS) entry which is preliminary data.</text>
</comment>
<accession>A0ABQ4S1K5</accession>
<keyword evidence="3" id="KW-1185">Reference proteome</keyword>
<evidence type="ECO:0000313" key="3">
    <source>
        <dbReference type="Proteomes" id="UP001055125"/>
    </source>
</evidence>